<comment type="caution">
    <text evidence="1">The sequence shown here is derived from an EMBL/GenBank/DDBJ whole genome shotgun (WGS) entry which is preliminary data.</text>
</comment>
<protein>
    <submittedName>
        <fullName evidence="1">Uncharacterized protein</fullName>
    </submittedName>
</protein>
<reference evidence="1 2" key="1">
    <citation type="submission" date="2018-02" db="EMBL/GenBank/DDBJ databases">
        <title>Comparative genomes isolates from brazilian mangrove.</title>
        <authorList>
            <person name="Araujo J.E."/>
            <person name="Taketani R.G."/>
            <person name="Silva M.C.P."/>
            <person name="Loureco M.V."/>
            <person name="Andreote F.D."/>
        </authorList>
    </citation>
    <scope>NUCLEOTIDE SEQUENCE [LARGE SCALE GENOMIC DNA]</scope>
    <source>
        <strain evidence="1 2">NAP PRIS-MGV</strain>
    </source>
</reference>
<organism evidence="1 2">
    <name type="scientific">Blastopirellula marina</name>
    <dbReference type="NCBI Taxonomy" id="124"/>
    <lineage>
        <taxon>Bacteria</taxon>
        <taxon>Pseudomonadati</taxon>
        <taxon>Planctomycetota</taxon>
        <taxon>Planctomycetia</taxon>
        <taxon>Pirellulales</taxon>
        <taxon>Pirellulaceae</taxon>
        <taxon>Blastopirellula</taxon>
    </lineage>
</organism>
<dbReference type="Proteomes" id="UP000239388">
    <property type="component" value="Unassembled WGS sequence"/>
</dbReference>
<dbReference type="EMBL" id="PUIB01000019">
    <property type="protein sequence ID" value="PQO31768.1"/>
    <property type="molecule type" value="Genomic_DNA"/>
</dbReference>
<sequence length="64" mass="7417">MNVLCSLALVGAFLFGFQANNLNGMSRADYRSHVRAMPLLERPNRPGHFYGNNVRRVHHWRHGR</sequence>
<name>A0A2S8FHX5_9BACT</name>
<evidence type="ECO:0000313" key="2">
    <source>
        <dbReference type="Proteomes" id="UP000239388"/>
    </source>
</evidence>
<evidence type="ECO:0000313" key="1">
    <source>
        <dbReference type="EMBL" id="PQO31768.1"/>
    </source>
</evidence>
<dbReference type="AlphaFoldDB" id="A0A2S8FHX5"/>
<gene>
    <name evidence="1" type="ORF">C5Y98_20370</name>
</gene>
<accession>A0A2S8FHX5</accession>
<proteinExistence type="predicted"/>